<proteinExistence type="predicted"/>
<gene>
    <name evidence="1" type="ORF">S01H1_36701</name>
</gene>
<reference evidence="1" key="1">
    <citation type="journal article" date="2014" name="Front. Microbiol.">
        <title>High frequency of phylogenetically diverse reductive dehalogenase-homologous genes in deep subseafloor sedimentary metagenomes.</title>
        <authorList>
            <person name="Kawai M."/>
            <person name="Futagami T."/>
            <person name="Toyoda A."/>
            <person name="Takaki Y."/>
            <person name="Nishi S."/>
            <person name="Hori S."/>
            <person name="Arai W."/>
            <person name="Tsubouchi T."/>
            <person name="Morono Y."/>
            <person name="Uchiyama I."/>
            <person name="Ito T."/>
            <person name="Fujiyama A."/>
            <person name="Inagaki F."/>
            <person name="Takami H."/>
        </authorList>
    </citation>
    <scope>NUCLEOTIDE SEQUENCE</scope>
    <source>
        <strain evidence="1">Expedition CK06-06</strain>
    </source>
</reference>
<feature type="non-terminal residue" evidence="1">
    <location>
        <position position="1"/>
    </location>
</feature>
<dbReference type="EMBL" id="BARS01023013">
    <property type="protein sequence ID" value="GAG06605.1"/>
    <property type="molecule type" value="Genomic_DNA"/>
</dbReference>
<evidence type="ECO:0000313" key="1">
    <source>
        <dbReference type="EMBL" id="GAG06605.1"/>
    </source>
</evidence>
<accession>X0ULU7</accession>
<comment type="caution">
    <text evidence="1">The sequence shown here is derived from an EMBL/GenBank/DDBJ whole genome shotgun (WGS) entry which is preliminary data.</text>
</comment>
<name>X0ULU7_9ZZZZ</name>
<dbReference type="AlphaFoldDB" id="X0ULU7"/>
<sequence>GVNKNGEINIRLLKAIDASQAWFWTREHQEAEKEAEKELQKGRGKKVKNAKELVNELEK</sequence>
<organism evidence="1">
    <name type="scientific">marine sediment metagenome</name>
    <dbReference type="NCBI Taxonomy" id="412755"/>
    <lineage>
        <taxon>unclassified sequences</taxon>
        <taxon>metagenomes</taxon>
        <taxon>ecological metagenomes</taxon>
    </lineage>
</organism>
<protein>
    <submittedName>
        <fullName evidence="1">Uncharacterized protein</fullName>
    </submittedName>
</protein>